<dbReference type="PANTHER" id="PTHR33129">
    <property type="entry name" value="PROTEIN KINASE DOMAIN-CONTAINING PROTEIN-RELATED"/>
    <property type="match status" value="1"/>
</dbReference>
<reference evidence="2" key="1">
    <citation type="journal article" date="2017" name="Nat. Ecol. Evol.">
        <title>Genome expansion and lineage-specific genetic innovations in the forest pathogenic fungi Armillaria.</title>
        <authorList>
            <person name="Sipos G."/>
            <person name="Prasanna A.N."/>
            <person name="Walter M.C."/>
            <person name="O'Connor E."/>
            <person name="Balint B."/>
            <person name="Krizsan K."/>
            <person name="Kiss B."/>
            <person name="Hess J."/>
            <person name="Varga T."/>
            <person name="Slot J."/>
            <person name="Riley R."/>
            <person name="Boka B."/>
            <person name="Rigling D."/>
            <person name="Barry K."/>
            <person name="Lee J."/>
            <person name="Mihaltcheva S."/>
            <person name="LaButti K."/>
            <person name="Lipzen A."/>
            <person name="Waldron R."/>
            <person name="Moloney N.M."/>
            <person name="Sperisen C."/>
            <person name="Kredics L."/>
            <person name="Vagvoelgyi C."/>
            <person name="Patrignani A."/>
            <person name="Fitzpatrick D."/>
            <person name="Nagy I."/>
            <person name="Doyle S."/>
            <person name="Anderson J.B."/>
            <person name="Grigoriev I.V."/>
            <person name="Gueldener U."/>
            <person name="Muensterkoetter M."/>
            <person name="Nagy L.G."/>
        </authorList>
    </citation>
    <scope>NUCLEOTIDE SEQUENCE [LARGE SCALE GENOMIC DNA]</scope>
    <source>
        <strain evidence="2">Ar21-2</strain>
    </source>
</reference>
<dbReference type="InParanoid" id="A0A2H3EJY2"/>
<accession>A0A2H3EJY2</accession>
<dbReference type="Proteomes" id="UP000217790">
    <property type="component" value="Unassembled WGS sequence"/>
</dbReference>
<sequence>MMNQSSSTVWLPCLQTLHHKWWGNTSTDLTIANDTVDLSELHPLDNLTRTENCLIVRKEYVYLFERLLNFSRTPGAITHGVVVTGQPGIGKSIFLLYVLLHLLQDRRDFILHLDAETYAVCKDGPFTAEPSHFYSPKILVPAGTWALIDSQPSQKEPPPFWLTRHCSILPIFTTSPDKQRYDNWMKSRSAVTFVMDPWSDEEMALSAHLLDPDPDLRNRYLDLLPEAIVICGPVIWDIHTVLLSNSPDIITKRIDNALTTSGSKQLANLFMNSDTYSEESHSLILMKQQLTSVPLSGDNVLLDFRSLYVAWKAWNRFWRLENDEAMKYFSLFGKHGALSIAGGWLFENIAHRHMCKIIPTDSSLLPMIQMTYAARPVYTNPPGSAGLYFLPVHDEVRRPVFYDKVSEIKLDFSTYYIPRRSNNPLFDAIFFGPRIPDLDASTGGTSLYILQMSTATVHGGSGKGVDTICEILRTVPSVIPTYVLVVPDSEPHSWKMLSGWYSKCQGQVYCQQIRTDIDLTRQIGSPLIED</sequence>
<dbReference type="STRING" id="47427.A0A2H3EJY2"/>
<evidence type="ECO:0000313" key="2">
    <source>
        <dbReference type="Proteomes" id="UP000217790"/>
    </source>
</evidence>
<gene>
    <name evidence="1" type="ORF">ARMGADRAFT_1021795</name>
</gene>
<keyword evidence="2" id="KW-1185">Reference proteome</keyword>
<evidence type="ECO:0008006" key="3">
    <source>
        <dbReference type="Google" id="ProtNLM"/>
    </source>
</evidence>
<organism evidence="1 2">
    <name type="scientific">Armillaria gallica</name>
    <name type="common">Bulbous honey fungus</name>
    <name type="synonym">Armillaria bulbosa</name>
    <dbReference type="NCBI Taxonomy" id="47427"/>
    <lineage>
        <taxon>Eukaryota</taxon>
        <taxon>Fungi</taxon>
        <taxon>Dikarya</taxon>
        <taxon>Basidiomycota</taxon>
        <taxon>Agaricomycotina</taxon>
        <taxon>Agaricomycetes</taxon>
        <taxon>Agaricomycetidae</taxon>
        <taxon>Agaricales</taxon>
        <taxon>Marasmiineae</taxon>
        <taxon>Physalacriaceae</taxon>
        <taxon>Armillaria</taxon>
    </lineage>
</organism>
<name>A0A2H3EJY2_ARMGA</name>
<dbReference type="EMBL" id="KZ293644">
    <property type="protein sequence ID" value="PBL03029.1"/>
    <property type="molecule type" value="Genomic_DNA"/>
</dbReference>
<evidence type="ECO:0000313" key="1">
    <source>
        <dbReference type="EMBL" id="PBL03029.1"/>
    </source>
</evidence>
<dbReference type="InterPro" id="IPR052980">
    <property type="entry name" value="Crinkler_effector"/>
</dbReference>
<dbReference type="OrthoDB" id="2340858at2759"/>
<protein>
    <recommendedName>
        <fullName evidence="3">Crinkler family protein</fullName>
    </recommendedName>
</protein>
<dbReference type="AlphaFoldDB" id="A0A2H3EJY2"/>
<proteinExistence type="predicted"/>